<comment type="pathway">
    <text evidence="3">Amino-acid degradation; L-proline degradation into L-glutamate; L-glutamate from L-proline: step 1/2.</text>
</comment>
<evidence type="ECO:0000256" key="15">
    <source>
        <dbReference type="SAM" id="MobiDB-lite"/>
    </source>
</evidence>
<evidence type="ECO:0000256" key="2">
    <source>
        <dbReference type="ARBA" id="ARBA00004305"/>
    </source>
</evidence>
<comment type="similarity">
    <text evidence="4 14">Belongs to the proline oxidase family.</text>
</comment>
<dbReference type="Pfam" id="PF01619">
    <property type="entry name" value="Pro_dh"/>
    <property type="match status" value="1"/>
</dbReference>
<comment type="subcellular location">
    <subcellularLocation>
        <location evidence="2">Mitochondrion matrix</location>
    </subcellularLocation>
</comment>
<evidence type="ECO:0000313" key="18">
    <source>
        <dbReference type="Proteomes" id="UP000694540"/>
    </source>
</evidence>
<dbReference type="GO" id="GO:0071949">
    <property type="term" value="F:FAD binding"/>
    <property type="evidence" value="ECO:0007669"/>
    <property type="project" value="TreeGrafter"/>
</dbReference>
<keyword evidence="7" id="KW-0809">Transit peptide</keyword>
<dbReference type="InterPro" id="IPR029041">
    <property type="entry name" value="FAD-linked_oxidoreductase-like"/>
</dbReference>
<dbReference type="AlphaFoldDB" id="A0A8C3YTM6"/>
<keyword evidence="11" id="KW-0496">Mitochondrion</keyword>
<comment type="cofactor">
    <cofactor evidence="1 14">
        <name>FAD</name>
        <dbReference type="ChEBI" id="CHEBI:57692"/>
    </cofactor>
</comment>
<evidence type="ECO:0000256" key="11">
    <source>
        <dbReference type="ARBA" id="ARBA00023128"/>
    </source>
</evidence>
<keyword evidence="9 14" id="KW-0560">Oxidoreductase</keyword>
<evidence type="ECO:0000256" key="10">
    <source>
        <dbReference type="ARBA" id="ARBA00023062"/>
    </source>
</evidence>
<evidence type="ECO:0000256" key="6">
    <source>
        <dbReference type="ARBA" id="ARBA00022827"/>
    </source>
</evidence>
<evidence type="ECO:0000256" key="9">
    <source>
        <dbReference type="ARBA" id="ARBA00023002"/>
    </source>
</evidence>
<comment type="function">
    <text evidence="13 14">Converts proline to delta-1-pyrroline-5-carboxylate.</text>
</comment>
<evidence type="ECO:0000256" key="7">
    <source>
        <dbReference type="ARBA" id="ARBA00022946"/>
    </source>
</evidence>
<evidence type="ECO:0000256" key="3">
    <source>
        <dbReference type="ARBA" id="ARBA00004739"/>
    </source>
</evidence>
<evidence type="ECO:0000256" key="8">
    <source>
        <dbReference type="ARBA" id="ARBA00022990"/>
    </source>
</evidence>
<dbReference type="GO" id="GO:0010133">
    <property type="term" value="P:L-proline catabolic process to L-glutamate"/>
    <property type="evidence" value="ECO:0007669"/>
    <property type="project" value="TreeGrafter"/>
</dbReference>
<keyword evidence="5 14" id="KW-0285">Flavoprotein</keyword>
<dbReference type="GO" id="GO:0005759">
    <property type="term" value="C:mitochondrial matrix"/>
    <property type="evidence" value="ECO:0007669"/>
    <property type="project" value="UniProtKB-SubCell"/>
</dbReference>
<dbReference type="Ensembl" id="ENSCWAT00000030475.1">
    <property type="protein sequence ID" value="ENSCWAP00000028115.1"/>
    <property type="gene ID" value="ENSCWAG00000021167.1"/>
</dbReference>
<dbReference type="Gene3D" id="3.20.20.220">
    <property type="match status" value="2"/>
</dbReference>
<protein>
    <recommendedName>
        <fullName evidence="14">Proline dehydrogenase</fullName>
        <ecNumber evidence="14">1.5.5.2</ecNumber>
    </recommendedName>
</protein>
<evidence type="ECO:0000313" key="17">
    <source>
        <dbReference type="Ensembl" id="ENSCWAP00000028115.1"/>
    </source>
</evidence>
<dbReference type="InterPro" id="IPR015659">
    <property type="entry name" value="Proline_oxidase"/>
</dbReference>
<dbReference type="EC" id="1.5.5.2" evidence="14"/>
<evidence type="ECO:0000256" key="13">
    <source>
        <dbReference type="ARBA" id="ARBA00057042"/>
    </source>
</evidence>
<dbReference type="GO" id="GO:0004657">
    <property type="term" value="F:proline dehydrogenase activity"/>
    <property type="evidence" value="ECO:0007669"/>
    <property type="project" value="UniProtKB-EC"/>
</dbReference>
<evidence type="ECO:0000256" key="5">
    <source>
        <dbReference type="ARBA" id="ARBA00022630"/>
    </source>
</evidence>
<dbReference type="InterPro" id="IPR002872">
    <property type="entry name" value="Proline_DH_dom"/>
</dbReference>
<dbReference type="PANTHER" id="PTHR13914:SF0">
    <property type="entry name" value="PROLINE DEHYDROGENASE 1, MITOCHONDRIAL"/>
    <property type="match status" value="1"/>
</dbReference>
<keyword evidence="10 14" id="KW-0642">Proline metabolism</keyword>
<organism evidence="17 18">
    <name type="scientific">Catagonus wagneri</name>
    <name type="common">Chacoan peccary</name>
    <dbReference type="NCBI Taxonomy" id="51154"/>
    <lineage>
        <taxon>Eukaryota</taxon>
        <taxon>Metazoa</taxon>
        <taxon>Chordata</taxon>
        <taxon>Craniata</taxon>
        <taxon>Vertebrata</taxon>
        <taxon>Euteleostomi</taxon>
        <taxon>Mammalia</taxon>
        <taxon>Eutheria</taxon>
        <taxon>Laurasiatheria</taxon>
        <taxon>Artiodactyla</taxon>
        <taxon>Suina</taxon>
        <taxon>Tayassuidae</taxon>
        <taxon>Catagonus</taxon>
    </lineage>
</organism>
<dbReference type="SUPFAM" id="SSF51730">
    <property type="entry name" value="FAD-linked oxidoreductase"/>
    <property type="match status" value="1"/>
</dbReference>
<name>A0A8C3YTM6_9CETA</name>
<feature type="domain" description="Proline dehydrogenase" evidence="16">
    <location>
        <begin position="131"/>
        <end position="572"/>
    </location>
</feature>
<evidence type="ECO:0000256" key="4">
    <source>
        <dbReference type="ARBA" id="ARBA00005869"/>
    </source>
</evidence>
<comment type="catalytic activity">
    <reaction evidence="12 14">
        <text>L-proline + a quinone = (S)-1-pyrroline-5-carboxylate + a quinol + H(+)</text>
        <dbReference type="Rhea" id="RHEA:23784"/>
        <dbReference type="ChEBI" id="CHEBI:15378"/>
        <dbReference type="ChEBI" id="CHEBI:17388"/>
        <dbReference type="ChEBI" id="CHEBI:24646"/>
        <dbReference type="ChEBI" id="CHEBI:60039"/>
        <dbReference type="ChEBI" id="CHEBI:132124"/>
        <dbReference type="EC" id="1.5.5.2"/>
    </reaction>
</comment>
<evidence type="ECO:0000259" key="16">
    <source>
        <dbReference type="Pfam" id="PF01619"/>
    </source>
</evidence>
<evidence type="ECO:0000256" key="1">
    <source>
        <dbReference type="ARBA" id="ARBA00001974"/>
    </source>
</evidence>
<proteinExistence type="inferred from homology"/>
<evidence type="ECO:0000256" key="14">
    <source>
        <dbReference type="RuleBase" id="RU364054"/>
    </source>
</evidence>
<keyword evidence="6 14" id="KW-0274">FAD</keyword>
<dbReference type="Proteomes" id="UP000694540">
    <property type="component" value="Unplaced"/>
</dbReference>
<dbReference type="GeneTree" id="ENSGT00390000006265"/>
<reference evidence="17" key="2">
    <citation type="submission" date="2025-09" db="UniProtKB">
        <authorList>
            <consortium name="Ensembl"/>
        </authorList>
    </citation>
    <scope>IDENTIFICATION</scope>
</reference>
<dbReference type="FunFam" id="3.20.20.220:FF:000006">
    <property type="entry name" value="Proline dehydrogenase"/>
    <property type="match status" value="1"/>
</dbReference>
<keyword evidence="18" id="KW-1185">Reference proteome</keyword>
<keyword evidence="8" id="KW-0007">Acetylation</keyword>
<accession>A0A8C3YTM6</accession>
<dbReference type="PANTHER" id="PTHR13914">
    <property type="entry name" value="PROLINE OXIDASE"/>
    <property type="match status" value="1"/>
</dbReference>
<evidence type="ECO:0000256" key="12">
    <source>
        <dbReference type="ARBA" id="ARBA00048779"/>
    </source>
</evidence>
<reference evidence="17" key="1">
    <citation type="submission" date="2025-08" db="UniProtKB">
        <authorList>
            <consortium name="Ensembl"/>
        </authorList>
    </citation>
    <scope>IDENTIFICATION</scope>
</reference>
<feature type="region of interest" description="Disordered" evidence="15">
    <location>
        <begin position="157"/>
        <end position="181"/>
    </location>
</feature>
<sequence>MSLRRVSFVLRSGLCRRVPLSTAPATCEQSAAGPEAVRGRGAAEAAWPPVPAVDFGNTQEAYRSRRSWELVRSLLVLRLCASPALLARQEQLLHLTRRLLGQRLFDKLMKMTFYGQFVAGEDQESIRPLIRHNRTFGVGSILDYSVEEDLTTEEAERKEMESCTSAVERDGHGTSKREKQFQAHRAFGDRRDGVVSARTYFYANEARCDSHMETFLRCIEASGGASEDGFSAIKLTALGRPQFLLQFSDVLTKWRRFFHQVAAEQGKAGLDAKDTKLEVAALQESVVKMGIASRTEIENWFTVETLGVSGTLDLLDWGSLIDSRTELSKHLVVPDMQTGRLEPLLSRFTEEEEQQMTRMLQRMDILAKKASEAGVRLMVDAEQTYFQPAISRLTLEMQRRFNVEKPLIFNTYQCYLKDAYDNVTLDVELARREGWCFGAKLVRGAYMAQERARALDIGYEDPINPTYEATNAMYHRCLDYVLEELKHNARAAVMVASHNEDTVRFTLRRMEELGLHPADRQVYFGQLLGMCDQISFPLGQAGFPVYKYVPYGPVMEVLPYLSRRAQENSGIVKGAQRERQLLWQELRRRLWTGSLFHRPA</sequence>